<accession>A0A4Q0VUQ2</accession>
<dbReference type="AlphaFoldDB" id="A0A4Q0VUQ2"/>
<evidence type="ECO:0000313" key="3">
    <source>
        <dbReference type="Proteomes" id="UP000290649"/>
    </source>
</evidence>
<keyword evidence="1" id="KW-0812">Transmembrane</keyword>
<feature type="transmembrane region" description="Helical" evidence="1">
    <location>
        <begin position="6"/>
        <end position="27"/>
    </location>
</feature>
<organism evidence="2 3">
    <name type="scientific">Anaerobacillus alkaliphilus</name>
    <dbReference type="NCBI Taxonomy" id="1548597"/>
    <lineage>
        <taxon>Bacteria</taxon>
        <taxon>Bacillati</taxon>
        <taxon>Bacillota</taxon>
        <taxon>Bacilli</taxon>
        <taxon>Bacillales</taxon>
        <taxon>Bacillaceae</taxon>
        <taxon>Anaerobacillus</taxon>
    </lineage>
</organism>
<name>A0A4Q0VUQ2_9BACI</name>
<proteinExistence type="predicted"/>
<protein>
    <submittedName>
        <fullName evidence="2">Uncharacterized protein</fullName>
    </submittedName>
</protein>
<reference evidence="2 3" key="1">
    <citation type="journal article" date="2019" name="Int. J. Syst. Evol. Microbiol.">
        <title>Anaerobacillus alkaliphilus sp. nov., a novel alkaliphilic and moderately halophilic bacterium.</title>
        <authorList>
            <person name="Borsodi A.K."/>
            <person name="Aszalos J.M."/>
            <person name="Bihari P."/>
            <person name="Nagy I."/>
            <person name="Schumann P."/>
            <person name="Sproer C."/>
            <person name="Kovacs A.L."/>
            <person name="Boka K."/>
            <person name="Dobosy P."/>
            <person name="Ovari M."/>
            <person name="Szili-Kovacs T."/>
            <person name="Toth E."/>
        </authorList>
    </citation>
    <scope>NUCLEOTIDE SEQUENCE [LARGE SCALE GENOMIC DNA]</scope>
    <source>
        <strain evidence="2 3">B16-10</strain>
    </source>
</reference>
<gene>
    <name evidence="2" type="ORF">DS745_09200</name>
</gene>
<sequence>MLKNIMISFMSIVGVFLLLGIAGLFLLSNEPTESSNQLQEKETTQISAEIEEEEAEPMNTEFFRSNLKIISID</sequence>
<comment type="caution">
    <text evidence="2">The sequence shown here is derived from an EMBL/GenBank/DDBJ whole genome shotgun (WGS) entry which is preliminary data.</text>
</comment>
<dbReference type="Proteomes" id="UP000290649">
    <property type="component" value="Unassembled WGS sequence"/>
</dbReference>
<dbReference type="RefSeq" id="WP_129077949.1">
    <property type="nucleotide sequence ID" value="NZ_QOUX01000032.1"/>
</dbReference>
<keyword evidence="1" id="KW-1133">Transmembrane helix</keyword>
<evidence type="ECO:0000256" key="1">
    <source>
        <dbReference type="SAM" id="Phobius"/>
    </source>
</evidence>
<evidence type="ECO:0000313" key="2">
    <source>
        <dbReference type="EMBL" id="RXJ01647.1"/>
    </source>
</evidence>
<dbReference type="EMBL" id="QOUX01000032">
    <property type="protein sequence ID" value="RXJ01647.1"/>
    <property type="molecule type" value="Genomic_DNA"/>
</dbReference>
<keyword evidence="3" id="KW-1185">Reference proteome</keyword>
<keyword evidence="1" id="KW-0472">Membrane</keyword>